<name>A0AAN7P8F0_9COLE</name>
<dbReference type="NCBIfam" id="TIGR01549">
    <property type="entry name" value="HAD-SF-IA-v1"/>
    <property type="match status" value="1"/>
</dbReference>
<gene>
    <name evidence="1" type="ORF">RN001_009247</name>
</gene>
<dbReference type="Gene3D" id="3.40.50.1000">
    <property type="entry name" value="HAD superfamily/HAD-like"/>
    <property type="match status" value="1"/>
</dbReference>
<organism evidence="1 2">
    <name type="scientific">Aquatica leii</name>
    <dbReference type="NCBI Taxonomy" id="1421715"/>
    <lineage>
        <taxon>Eukaryota</taxon>
        <taxon>Metazoa</taxon>
        <taxon>Ecdysozoa</taxon>
        <taxon>Arthropoda</taxon>
        <taxon>Hexapoda</taxon>
        <taxon>Insecta</taxon>
        <taxon>Pterygota</taxon>
        <taxon>Neoptera</taxon>
        <taxon>Endopterygota</taxon>
        <taxon>Coleoptera</taxon>
        <taxon>Polyphaga</taxon>
        <taxon>Elateriformia</taxon>
        <taxon>Elateroidea</taxon>
        <taxon>Lampyridae</taxon>
        <taxon>Luciolinae</taxon>
        <taxon>Aquatica</taxon>
    </lineage>
</organism>
<protein>
    <submittedName>
        <fullName evidence="1">Uncharacterized protein</fullName>
    </submittedName>
</protein>
<dbReference type="InterPro" id="IPR051828">
    <property type="entry name" value="HAD-like_hydrolase_domain"/>
</dbReference>
<dbReference type="GO" id="GO:0005634">
    <property type="term" value="C:nucleus"/>
    <property type="evidence" value="ECO:0007669"/>
    <property type="project" value="TreeGrafter"/>
</dbReference>
<dbReference type="InterPro" id="IPR023214">
    <property type="entry name" value="HAD_sf"/>
</dbReference>
<dbReference type="InterPro" id="IPR036412">
    <property type="entry name" value="HAD-like_sf"/>
</dbReference>
<comment type="caution">
    <text evidence="1">The sequence shown here is derived from an EMBL/GenBank/DDBJ whole genome shotgun (WGS) entry which is preliminary data.</text>
</comment>
<keyword evidence="2" id="KW-1185">Reference proteome</keyword>
<sequence>MSKEHPNFGLKSGLAIDKNQLVEISHNLINAYKTSTCWKHCRGCLDLLSYLKHKGLILGVVSNFDPRLDSTLKSAKIRHYFKFILSSYEFGIQKPDPQIFWEAMKLSNIQDLKNEECLHIGDSYALDFTGARNAGWNGALVTDSQMSDGDTKDYTFPSLYQFHKYFLDGLGDKLIIETSS</sequence>
<dbReference type="PANTHER" id="PTHR46191:SF2">
    <property type="entry name" value="HALOACID DEHALOGENASE-LIKE HYDROLASE DOMAIN-CONTAINING PROTEIN 3"/>
    <property type="match status" value="1"/>
</dbReference>
<dbReference type="PANTHER" id="PTHR46191">
    <property type="match status" value="1"/>
</dbReference>
<dbReference type="EMBL" id="JARPUR010000004">
    <property type="protein sequence ID" value="KAK4876741.1"/>
    <property type="molecule type" value="Genomic_DNA"/>
</dbReference>
<evidence type="ECO:0000313" key="2">
    <source>
        <dbReference type="Proteomes" id="UP001353858"/>
    </source>
</evidence>
<dbReference type="SUPFAM" id="SSF56784">
    <property type="entry name" value="HAD-like"/>
    <property type="match status" value="1"/>
</dbReference>
<dbReference type="Pfam" id="PF13419">
    <property type="entry name" value="HAD_2"/>
    <property type="match status" value="1"/>
</dbReference>
<accession>A0AAN7P8F0</accession>
<reference evidence="2" key="1">
    <citation type="submission" date="2023-01" db="EMBL/GenBank/DDBJ databases">
        <title>Key to firefly adult light organ development and bioluminescence: homeobox transcription factors regulate luciferase expression and transportation to peroxisome.</title>
        <authorList>
            <person name="Fu X."/>
        </authorList>
    </citation>
    <scope>NUCLEOTIDE SEQUENCE [LARGE SCALE GENOMIC DNA]</scope>
</reference>
<dbReference type="Proteomes" id="UP001353858">
    <property type="component" value="Unassembled WGS sequence"/>
</dbReference>
<proteinExistence type="predicted"/>
<dbReference type="AlphaFoldDB" id="A0AAN7P8F0"/>
<dbReference type="InterPro" id="IPR041492">
    <property type="entry name" value="HAD_2"/>
</dbReference>
<dbReference type="InterPro" id="IPR006439">
    <property type="entry name" value="HAD-SF_hydro_IA"/>
</dbReference>
<evidence type="ECO:0000313" key="1">
    <source>
        <dbReference type="EMBL" id="KAK4876741.1"/>
    </source>
</evidence>